<gene>
    <name evidence="2" type="ORF">IAB44_00505</name>
</gene>
<feature type="transmembrane region" description="Helical" evidence="1">
    <location>
        <begin position="12"/>
        <end position="33"/>
    </location>
</feature>
<evidence type="ECO:0000256" key="1">
    <source>
        <dbReference type="SAM" id="Phobius"/>
    </source>
</evidence>
<proteinExistence type="predicted"/>
<reference evidence="2" key="1">
    <citation type="submission" date="2020-10" db="EMBL/GenBank/DDBJ databases">
        <authorList>
            <person name="Gilroy R."/>
        </authorList>
    </citation>
    <scope>NUCLEOTIDE SEQUENCE</scope>
    <source>
        <strain evidence="2">CHK190-19873</strain>
    </source>
</reference>
<dbReference type="AlphaFoldDB" id="A0A9D1EPZ5"/>
<keyword evidence="1" id="KW-0812">Transmembrane</keyword>
<keyword evidence="1" id="KW-0472">Membrane</keyword>
<name>A0A9D1EPZ5_9FIRM</name>
<comment type="caution">
    <text evidence="2">The sequence shown here is derived from an EMBL/GenBank/DDBJ whole genome shotgun (WGS) entry which is preliminary data.</text>
</comment>
<keyword evidence="1" id="KW-1133">Transmembrane helix</keyword>
<reference evidence="2" key="2">
    <citation type="journal article" date="2021" name="PeerJ">
        <title>Extensive microbial diversity within the chicken gut microbiome revealed by metagenomics and culture.</title>
        <authorList>
            <person name="Gilroy R."/>
            <person name="Ravi A."/>
            <person name="Getino M."/>
            <person name="Pursley I."/>
            <person name="Horton D.L."/>
            <person name="Alikhan N.F."/>
            <person name="Baker D."/>
            <person name="Gharbi K."/>
            <person name="Hall N."/>
            <person name="Watson M."/>
            <person name="Adriaenssens E.M."/>
            <person name="Foster-Nyarko E."/>
            <person name="Jarju S."/>
            <person name="Secka A."/>
            <person name="Antonio M."/>
            <person name="Oren A."/>
            <person name="Chaudhuri R.R."/>
            <person name="La Ragione R."/>
            <person name="Hildebrand F."/>
            <person name="Pallen M.J."/>
        </authorList>
    </citation>
    <scope>NUCLEOTIDE SEQUENCE</scope>
    <source>
        <strain evidence="2">CHK190-19873</strain>
    </source>
</reference>
<sequence>MKKRALKGSFTVELGLLMTLILPVLTALLYLGFYMHDRAFLTGAALETACAAALNWGEDTREAAAEKKKEEFLGRELLGTSGLQGSVSIKGESVEAEYSGIFELPGFVSGLFGLDSLRIQANAGMDLKNPRREVNRIHSLAALTRRDDG</sequence>
<evidence type="ECO:0000313" key="3">
    <source>
        <dbReference type="Proteomes" id="UP000823935"/>
    </source>
</evidence>
<evidence type="ECO:0000313" key="2">
    <source>
        <dbReference type="EMBL" id="HIS30024.1"/>
    </source>
</evidence>
<dbReference type="EMBL" id="DVIQ01000003">
    <property type="protein sequence ID" value="HIS30024.1"/>
    <property type="molecule type" value="Genomic_DNA"/>
</dbReference>
<dbReference type="Proteomes" id="UP000823935">
    <property type="component" value="Unassembled WGS sequence"/>
</dbReference>
<accession>A0A9D1EPZ5</accession>
<protein>
    <submittedName>
        <fullName evidence="2">Pilus assembly protein</fullName>
    </submittedName>
</protein>
<organism evidence="2 3">
    <name type="scientific">Candidatus Limivivens intestinipullorum</name>
    <dbReference type="NCBI Taxonomy" id="2840858"/>
    <lineage>
        <taxon>Bacteria</taxon>
        <taxon>Bacillati</taxon>
        <taxon>Bacillota</taxon>
        <taxon>Clostridia</taxon>
        <taxon>Lachnospirales</taxon>
        <taxon>Lachnospiraceae</taxon>
        <taxon>Lachnospiraceae incertae sedis</taxon>
        <taxon>Candidatus Limivivens</taxon>
    </lineage>
</organism>